<organism evidence="1 2">
    <name type="scientific">Canavalia gladiata</name>
    <name type="common">Sword bean</name>
    <name type="synonym">Dolichos gladiatus</name>
    <dbReference type="NCBI Taxonomy" id="3824"/>
    <lineage>
        <taxon>Eukaryota</taxon>
        <taxon>Viridiplantae</taxon>
        <taxon>Streptophyta</taxon>
        <taxon>Embryophyta</taxon>
        <taxon>Tracheophyta</taxon>
        <taxon>Spermatophyta</taxon>
        <taxon>Magnoliopsida</taxon>
        <taxon>eudicotyledons</taxon>
        <taxon>Gunneridae</taxon>
        <taxon>Pentapetalae</taxon>
        <taxon>rosids</taxon>
        <taxon>fabids</taxon>
        <taxon>Fabales</taxon>
        <taxon>Fabaceae</taxon>
        <taxon>Papilionoideae</taxon>
        <taxon>50 kb inversion clade</taxon>
        <taxon>NPAAA clade</taxon>
        <taxon>indigoferoid/millettioid clade</taxon>
        <taxon>Phaseoleae</taxon>
        <taxon>Canavalia</taxon>
    </lineage>
</organism>
<dbReference type="Proteomes" id="UP001367508">
    <property type="component" value="Unassembled WGS sequence"/>
</dbReference>
<evidence type="ECO:0000313" key="2">
    <source>
        <dbReference type="Proteomes" id="UP001367508"/>
    </source>
</evidence>
<protein>
    <submittedName>
        <fullName evidence="1">Uncharacterized protein</fullName>
    </submittedName>
</protein>
<proteinExistence type="predicted"/>
<evidence type="ECO:0000313" key="1">
    <source>
        <dbReference type="EMBL" id="KAK7315682.1"/>
    </source>
</evidence>
<name>A0AAN9KGE0_CANGL</name>
<dbReference type="AlphaFoldDB" id="A0AAN9KGE0"/>
<sequence>MSCILAHSFVQSKVFVSRMNNFTSLAKGWIGKGHTSKVHPQLFSGAAQLVALISSSIVCIFLARHVVDTHCRYESDYIKHIMSMLWPSSTMHVRLTAMVITKRASRTKFHAAKPVFANVTQSLDQCLALETTPGFNARMVVREDTFSVMIPLRYGLKQRCSFIESLFH</sequence>
<reference evidence="1 2" key="1">
    <citation type="submission" date="2024-01" db="EMBL/GenBank/DDBJ databases">
        <title>The genomes of 5 underutilized Papilionoideae crops provide insights into root nodulation and disease resistanc.</title>
        <authorList>
            <person name="Jiang F."/>
        </authorList>
    </citation>
    <scope>NUCLEOTIDE SEQUENCE [LARGE SCALE GENOMIC DNA]</scope>
    <source>
        <strain evidence="1">LVBAO_FW01</strain>
        <tissue evidence="1">Leaves</tissue>
    </source>
</reference>
<gene>
    <name evidence="1" type="ORF">VNO77_34249</name>
</gene>
<accession>A0AAN9KGE0</accession>
<dbReference type="EMBL" id="JAYMYQ010000008">
    <property type="protein sequence ID" value="KAK7315682.1"/>
    <property type="molecule type" value="Genomic_DNA"/>
</dbReference>
<keyword evidence="2" id="KW-1185">Reference proteome</keyword>
<comment type="caution">
    <text evidence="1">The sequence shown here is derived from an EMBL/GenBank/DDBJ whole genome shotgun (WGS) entry which is preliminary data.</text>
</comment>